<accession>A0A1F5FU84</accession>
<dbReference type="Pfam" id="PF03652">
    <property type="entry name" value="RuvX"/>
    <property type="match status" value="1"/>
</dbReference>
<dbReference type="GO" id="GO:0005737">
    <property type="term" value="C:cytoplasm"/>
    <property type="evidence" value="ECO:0007669"/>
    <property type="project" value="UniProtKB-SubCell"/>
</dbReference>
<evidence type="ECO:0000256" key="5">
    <source>
        <dbReference type="HAMAP-Rule" id="MF_00651"/>
    </source>
</evidence>
<dbReference type="GO" id="GO:0004518">
    <property type="term" value="F:nuclease activity"/>
    <property type="evidence" value="ECO:0007669"/>
    <property type="project" value="UniProtKB-KW"/>
</dbReference>
<dbReference type="InterPro" id="IPR005227">
    <property type="entry name" value="YqgF"/>
</dbReference>
<name>A0A1F5FU84_9BACT</name>
<evidence type="ECO:0000313" key="7">
    <source>
        <dbReference type="EMBL" id="OGD83152.1"/>
    </source>
</evidence>
<evidence type="ECO:0000256" key="4">
    <source>
        <dbReference type="ARBA" id="ARBA00022801"/>
    </source>
</evidence>
<proteinExistence type="inferred from homology"/>
<dbReference type="GO" id="GO:0016788">
    <property type="term" value="F:hydrolase activity, acting on ester bonds"/>
    <property type="evidence" value="ECO:0007669"/>
    <property type="project" value="UniProtKB-UniRule"/>
</dbReference>
<evidence type="ECO:0000256" key="1">
    <source>
        <dbReference type="ARBA" id="ARBA00022490"/>
    </source>
</evidence>
<dbReference type="InterPro" id="IPR012337">
    <property type="entry name" value="RNaseH-like_sf"/>
</dbReference>
<keyword evidence="3 5" id="KW-0540">Nuclease</keyword>
<dbReference type="InterPro" id="IPR037027">
    <property type="entry name" value="YqgF/RNaseH-like_dom_sf"/>
</dbReference>
<evidence type="ECO:0000313" key="8">
    <source>
        <dbReference type="Proteomes" id="UP000179252"/>
    </source>
</evidence>
<evidence type="ECO:0000259" key="6">
    <source>
        <dbReference type="SMART" id="SM00732"/>
    </source>
</evidence>
<keyword evidence="2 5" id="KW-0690">Ribosome biogenesis</keyword>
<sequence>MNILGVDLGQKTTGLAISSGTLATPYATLKHQSIGEAVTKVSKICDELEVEKLVVGFVEGKIKSYFQSFVKNFKTQRPDIEVILVDETFTTRQARETMIKLQVPKTKRSGKEHEIAAAHILQSYLDEIPN</sequence>
<dbReference type="CDD" id="cd16964">
    <property type="entry name" value="YqgF"/>
    <property type="match status" value="1"/>
</dbReference>
<keyword evidence="4 5" id="KW-0378">Hydrolase</keyword>
<dbReference type="SUPFAM" id="SSF53098">
    <property type="entry name" value="Ribonuclease H-like"/>
    <property type="match status" value="1"/>
</dbReference>
<comment type="subcellular location">
    <subcellularLocation>
        <location evidence="5">Cytoplasm</location>
    </subcellularLocation>
</comment>
<feature type="domain" description="YqgF/RNase H-like" evidence="6">
    <location>
        <begin position="1"/>
        <end position="94"/>
    </location>
</feature>
<protein>
    <recommendedName>
        <fullName evidence="5">Putative pre-16S rRNA nuclease</fullName>
        <ecNumber evidence="5">3.1.-.-</ecNumber>
    </recommendedName>
</protein>
<dbReference type="EMBL" id="MFAU01000058">
    <property type="protein sequence ID" value="OGD83152.1"/>
    <property type="molecule type" value="Genomic_DNA"/>
</dbReference>
<evidence type="ECO:0000256" key="3">
    <source>
        <dbReference type="ARBA" id="ARBA00022722"/>
    </source>
</evidence>
<organism evidence="7 8">
    <name type="scientific">Candidatus Curtissbacteria bacterium RBG_13_40_7</name>
    <dbReference type="NCBI Taxonomy" id="1797706"/>
    <lineage>
        <taxon>Bacteria</taxon>
        <taxon>Candidatus Curtissiibacteriota</taxon>
    </lineage>
</organism>
<dbReference type="Proteomes" id="UP000179252">
    <property type="component" value="Unassembled WGS sequence"/>
</dbReference>
<evidence type="ECO:0000256" key="2">
    <source>
        <dbReference type="ARBA" id="ARBA00022517"/>
    </source>
</evidence>
<dbReference type="HAMAP" id="MF_00651">
    <property type="entry name" value="Nuclease_YqgF"/>
    <property type="match status" value="1"/>
</dbReference>
<dbReference type="NCBIfam" id="TIGR00250">
    <property type="entry name" value="RNAse_H_YqgF"/>
    <property type="match status" value="1"/>
</dbReference>
<dbReference type="PANTHER" id="PTHR33317">
    <property type="entry name" value="POLYNUCLEOTIDYL TRANSFERASE, RIBONUCLEASE H-LIKE SUPERFAMILY PROTEIN"/>
    <property type="match status" value="1"/>
</dbReference>
<comment type="similarity">
    <text evidence="5">Belongs to the YqgF HJR family.</text>
</comment>
<dbReference type="PANTHER" id="PTHR33317:SF4">
    <property type="entry name" value="POLYNUCLEOTIDYL TRANSFERASE, RIBONUCLEASE H-LIKE SUPERFAMILY PROTEIN"/>
    <property type="match status" value="1"/>
</dbReference>
<reference evidence="7 8" key="1">
    <citation type="journal article" date="2016" name="Nat. Commun.">
        <title>Thousands of microbial genomes shed light on interconnected biogeochemical processes in an aquifer system.</title>
        <authorList>
            <person name="Anantharaman K."/>
            <person name="Brown C.T."/>
            <person name="Hug L.A."/>
            <person name="Sharon I."/>
            <person name="Castelle C.J."/>
            <person name="Probst A.J."/>
            <person name="Thomas B.C."/>
            <person name="Singh A."/>
            <person name="Wilkins M.J."/>
            <person name="Karaoz U."/>
            <person name="Brodie E.L."/>
            <person name="Williams K.H."/>
            <person name="Hubbard S.S."/>
            <person name="Banfield J.F."/>
        </authorList>
    </citation>
    <scope>NUCLEOTIDE SEQUENCE [LARGE SCALE GENOMIC DNA]</scope>
</reference>
<dbReference type="InterPro" id="IPR006641">
    <property type="entry name" value="YqgF/RNaseH-like_dom"/>
</dbReference>
<comment type="caution">
    <text evidence="7">The sequence shown here is derived from an EMBL/GenBank/DDBJ whole genome shotgun (WGS) entry which is preliminary data.</text>
</comment>
<dbReference type="Gene3D" id="3.30.420.140">
    <property type="entry name" value="YqgF/RNase H-like domain"/>
    <property type="match status" value="1"/>
</dbReference>
<gene>
    <name evidence="7" type="ORF">A2165_01255</name>
</gene>
<dbReference type="EC" id="3.1.-.-" evidence="5"/>
<comment type="function">
    <text evidence="5">Could be a nuclease involved in processing of the 5'-end of pre-16S rRNA.</text>
</comment>
<keyword evidence="1 5" id="KW-0963">Cytoplasm</keyword>
<dbReference type="GO" id="GO:0000967">
    <property type="term" value="P:rRNA 5'-end processing"/>
    <property type="evidence" value="ECO:0007669"/>
    <property type="project" value="UniProtKB-UniRule"/>
</dbReference>
<dbReference type="SMART" id="SM00732">
    <property type="entry name" value="YqgFc"/>
    <property type="match status" value="1"/>
</dbReference>
<dbReference type="AlphaFoldDB" id="A0A1F5FU84"/>